<accession>A0AAE0FU13</accession>
<comment type="caution">
    <text evidence="2">The sequence shown here is derived from an EMBL/GenBank/DDBJ whole genome shotgun (WGS) entry which is preliminary data.</text>
</comment>
<sequence length="277" mass="29519">MGQAKPSVPRFASPFQHKMLPLSRRTSPDRKLSCAAANSDADQDTAGLLAARLADPARTALLAGWAAFLGYAFVFAPNTAEGSAADIATVEALIATPFSGSVNALFEAQFNSLGVMPAVYAALLFPGAKDQKPVPTLPFVAGSFALGYFALGPYLVAREARPEPVSRSSLGFATKNIFEAKWNAALLLAFATFLTYWGASHISSESIAEYAQMWHTQALVNVSSVDLCVLSVAIYNPLVEDMQRRGWGDRKAMAAAFCLLPVIGPAAYLLVRPALEE</sequence>
<dbReference type="AlphaFoldDB" id="A0AAE0FU13"/>
<evidence type="ECO:0000256" key="1">
    <source>
        <dbReference type="SAM" id="Phobius"/>
    </source>
</evidence>
<feature type="transmembrane region" description="Helical" evidence="1">
    <location>
        <begin position="251"/>
        <end position="271"/>
    </location>
</feature>
<feature type="transmembrane region" description="Helical" evidence="1">
    <location>
        <begin position="178"/>
        <end position="198"/>
    </location>
</feature>
<protein>
    <recommendedName>
        <fullName evidence="4">DUF2834 domain-containing protein</fullName>
    </recommendedName>
</protein>
<feature type="transmembrane region" description="Helical" evidence="1">
    <location>
        <begin position="137"/>
        <end position="157"/>
    </location>
</feature>
<keyword evidence="1" id="KW-0472">Membrane</keyword>
<evidence type="ECO:0008006" key="4">
    <source>
        <dbReference type="Google" id="ProtNLM"/>
    </source>
</evidence>
<feature type="transmembrane region" description="Helical" evidence="1">
    <location>
        <begin position="59"/>
        <end position="76"/>
    </location>
</feature>
<proteinExistence type="predicted"/>
<dbReference type="PANTHER" id="PTHR36009:SF3">
    <property type="entry name" value="TRANSMEMBRANE PROTEIN"/>
    <property type="match status" value="1"/>
</dbReference>
<gene>
    <name evidence="2" type="ORF">CYMTET_25359</name>
</gene>
<keyword evidence="3" id="KW-1185">Reference proteome</keyword>
<keyword evidence="1" id="KW-0812">Transmembrane</keyword>
<organism evidence="2 3">
    <name type="scientific">Cymbomonas tetramitiformis</name>
    <dbReference type="NCBI Taxonomy" id="36881"/>
    <lineage>
        <taxon>Eukaryota</taxon>
        <taxon>Viridiplantae</taxon>
        <taxon>Chlorophyta</taxon>
        <taxon>Pyramimonadophyceae</taxon>
        <taxon>Pyramimonadales</taxon>
        <taxon>Pyramimonadaceae</taxon>
        <taxon>Cymbomonas</taxon>
    </lineage>
</organism>
<feature type="transmembrane region" description="Helical" evidence="1">
    <location>
        <begin position="218"/>
        <end position="239"/>
    </location>
</feature>
<name>A0AAE0FU13_9CHLO</name>
<keyword evidence="1" id="KW-1133">Transmembrane helix</keyword>
<evidence type="ECO:0000313" key="2">
    <source>
        <dbReference type="EMBL" id="KAK3265994.1"/>
    </source>
</evidence>
<dbReference type="PANTHER" id="PTHR36009">
    <property type="match status" value="1"/>
</dbReference>
<evidence type="ECO:0000313" key="3">
    <source>
        <dbReference type="Proteomes" id="UP001190700"/>
    </source>
</evidence>
<reference evidence="2 3" key="1">
    <citation type="journal article" date="2015" name="Genome Biol. Evol.">
        <title>Comparative Genomics of a Bacterivorous Green Alga Reveals Evolutionary Causalities and Consequences of Phago-Mixotrophic Mode of Nutrition.</title>
        <authorList>
            <person name="Burns J.A."/>
            <person name="Paasch A."/>
            <person name="Narechania A."/>
            <person name="Kim E."/>
        </authorList>
    </citation>
    <scope>NUCLEOTIDE SEQUENCE [LARGE SCALE GENOMIC DNA]</scope>
    <source>
        <strain evidence="2 3">PLY_AMNH</strain>
    </source>
</reference>
<dbReference type="Proteomes" id="UP001190700">
    <property type="component" value="Unassembled WGS sequence"/>
</dbReference>
<dbReference type="EMBL" id="LGRX02013514">
    <property type="protein sequence ID" value="KAK3265994.1"/>
    <property type="molecule type" value="Genomic_DNA"/>
</dbReference>